<sequence>MDYAMLWGRDREDRIKQKLEEHRLRTAGDGDGVEEPRDGSQPETDDNDDGSATDTEFHIFLRFLRRPWFQRCWVVQELCLAKEVVAMCGPRAMPWDIFFAGYYLCLLTSKNALTGRPEQIIRGNFLAATSLRLAITRARDSTISVDLPDLLGLLLSTRSLEATDPRDKVYSLLGLIPENEADAMSLVPDYAAPVEECYLHAATKIIWQSKTLDILTTDRMKNPHLQLDLPSWVPNWSYLSSPAPVRILGVIESWLVDEQSEPEPLSRQYRASGSATHCTPELIGTRTLRLSGYILDSITKMEAVLTVPQGDSEALAENMTSVRGASSFITKLFTGLGSYFETLVKWEHLAMDKGYDPYPTGESAEEAFASTMSIGSIQNGSITLEQFEAWRTTLSWPRKLMKLRYVGAHYLGAAYKIPLAALGMLTSKARGDRTFSTATEFTLYRRLARTRLGYLAIVPAESSPGDPVALFEGCKTPLVLKEKGNQWELVGPAYMHGVMQGEAWDDTRCVSIDLV</sequence>
<organism evidence="2 3">
    <name type="scientific">Clonostachys solani</name>
    <dbReference type="NCBI Taxonomy" id="160281"/>
    <lineage>
        <taxon>Eukaryota</taxon>
        <taxon>Fungi</taxon>
        <taxon>Dikarya</taxon>
        <taxon>Ascomycota</taxon>
        <taxon>Pezizomycotina</taxon>
        <taxon>Sordariomycetes</taxon>
        <taxon>Hypocreomycetidae</taxon>
        <taxon>Hypocreales</taxon>
        <taxon>Bionectriaceae</taxon>
        <taxon>Clonostachys</taxon>
    </lineage>
</organism>
<comment type="caution">
    <text evidence="2">The sequence shown here is derived from an EMBL/GenBank/DDBJ whole genome shotgun (WGS) entry which is preliminary data.</text>
</comment>
<protein>
    <recommendedName>
        <fullName evidence="4">Heterokaryon incompatibility domain-containing protein</fullName>
    </recommendedName>
</protein>
<accession>A0A9N9W5K1</accession>
<name>A0A9N9W5K1_9HYPO</name>
<keyword evidence="3" id="KW-1185">Reference proteome</keyword>
<dbReference type="AlphaFoldDB" id="A0A9N9W5K1"/>
<reference evidence="2 3" key="2">
    <citation type="submission" date="2021-10" db="EMBL/GenBank/DDBJ databases">
        <authorList>
            <person name="Piombo E."/>
        </authorList>
    </citation>
    <scope>NUCLEOTIDE SEQUENCE [LARGE SCALE GENOMIC DNA]</scope>
</reference>
<reference evidence="3" key="1">
    <citation type="submission" date="2019-06" db="EMBL/GenBank/DDBJ databases">
        <authorList>
            <person name="Broberg M."/>
        </authorList>
    </citation>
    <scope>NUCLEOTIDE SEQUENCE [LARGE SCALE GENOMIC DNA]</scope>
</reference>
<proteinExistence type="predicted"/>
<feature type="region of interest" description="Disordered" evidence="1">
    <location>
        <begin position="18"/>
        <end position="52"/>
    </location>
</feature>
<evidence type="ECO:0000313" key="2">
    <source>
        <dbReference type="EMBL" id="CAH0045816.1"/>
    </source>
</evidence>
<dbReference type="OrthoDB" id="5416609at2759"/>
<feature type="compositionally biased region" description="Basic and acidic residues" evidence="1">
    <location>
        <begin position="18"/>
        <end position="40"/>
    </location>
</feature>
<evidence type="ECO:0008006" key="4">
    <source>
        <dbReference type="Google" id="ProtNLM"/>
    </source>
</evidence>
<dbReference type="Pfam" id="PF26639">
    <property type="entry name" value="Het-6_barrel"/>
    <property type="match status" value="1"/>
</dbReference>
<dbReference type="Proteomes" id="UP000775872">
    <property type="component" value="Unassembled WGS sequence"/>
</dbReference>
<gene>
    <name evidence="2" type="ORF">CSOL1703_00012447</name>
</gene>
<dbReference type="InterPro" id="IPR052895">
    <property type="entry name" value="HetReg/Transcr_Mod"/>
</dbReference>
<evidence type="ECO:0000256" key="1">
    <source>
        <dbReference type="SAM" id="MobiDB-lite"/>
    </source>
</evidence>
<dbReference type="PANTHER" id="PTHR24148">
    <property type="entry name" value="ANKYRIN REPEAT DOMAIN-CONTAINING PROTEIN 39 HOMOLOG-RELATED"/>
    <property type="match status" value="1"/>
</dbReference>
<evidence type="ECO:0000313" key="3">
    <source>
        <dbReference type="Proteomes" id="UP000775872"/>
    </source>
</evidence>
<dbReference type="PANTHER" id="PTHR24148:SF64">
    <property type="entry name" value="HETEROKARYON INCOMPATIBILITY DOMAIN-CONTAINING PROTEIN"/>
    <property type="match status" value="1"/>
</dbReference>
<dbReference type="EMBL" id="CABFOC020000013">
    <property type="protein sequence ID" value="CAH0045816.1"/>
    <property type="molecule type" value="Genomic_DNA"/>
</dbReference>